<dbReference type="Gene3D" id="3.30.565.10">
    <property type="entry name" value="Histidine kinase-like ATPase, C-terminal domain"/>
    <property type="match status" value="1"/>
</dbReference>
<dbReference type="PANTHER" id="PTHR43547">
    <property type="entry name" value="TWO-COMPONENT HISTIDINE KINASE"/>
    <property type="match status" value="1"/>
</dbReference>
<dbReference type="InterPro" id="IPR003661">
    <property type="entry name" value="HisK_dim/P_dom"/>
</dbReference>
<evidence type="ECO:0000259" key="12">
    <source>
        <dbReference type="PROSITE" id="PS50110"/>
    </source>
</evidence>
<proteinExistence type="predicted"/>
<dbReference type="Pfam" id="PF07494">
    <property type="entry name" value="Reg_prop"/>
    <property type="match status" value="6"/>
</dbReference>
<feature type="coiled-coil region" evidence="8">
    <location>
        <begin position="207"/>
        <end position="234"/>
    </location>
</feature>
<evidence type="ECO:0000256" key="2">
    <source>
        <dbReference type="ARBA" id="ARBA00012438"/>
    </source>
</evidence>
<dbReference type="InterPro" id="IPR004358">
    <property type="entry name" value="Sig_transdc_His_kin-like_C"/>
</dbReference>
<dbReference type="InterPro" id="IPR018062">
    <property type="entry name" value="HTH_AraC-typ_CS"/>
</dbReference>
<keyword evidence="9" id="KW-1133">Transmembrane helix</keyword>
<dbReference type="Pfam" id="PF00512">
    <property type="entry name" value="HisKA"/>
    <property type="match status" value="1"/>
</dbReference>
<dbReference type="InterPro" id="IPR011006">
    <property type="entry name" value="CheY-like_superfamily"/>
</dbReference>
<evidence type="ECO:0000313" key="14">
    <source>
        <dbReference type="Proteomes" id="UP001595793"/>
    </source>
</evidence>
<sequence length="1378" mass="157813">MRGIYFLYFFIFYSISCWSQSGNVLEVLDPQYRFSHKGVIDGLSPGVVNDFYKENKGFLWIATTSGLNRYDGYEFDLYSPKTSNASAIQSRYFKRVFSGPLSRIWCKTPEGINIFDPVSESFTADQTEILKKLGVSGKPIRDIVEIESDIFLLIHEKNEITKYDRNSKKVFVSDEYNALLKNEELEISSVVTQEDGNLFIIFKNGLIHQLDSEKLSLEAEYDQLQKNFDDTSHDFRMISDDKGDLWIHLFQDYGVFYFKYREAKLFNFTKDSEQLQLSTNLVSDIEKDGDGNIWVGSDLGGINVINPSELSVRYIKNNPEIGNSLSQNSITSLYRDDKGIVWVGTFKNGIDYYHPNIIRFPLQKKILSDPASLPFNDVNVFAEDDAGNLFIGTNGGGLIELNKKTGKYIQYKHNPVDPKSISSDVIVSMVHDSKNRLWIGTYLGGLNLMTSEGFKHFRSNSEDSASIAGDNIWELFEDSTGKLWIGTLTGGVDIYDEERNRFIHSYDSGGKYPIHANYISSIAEDQNGQIWIGTSNGVDVINKEKGTVDHLTHQPDDKSSLSDNNILAIYKDDDDHIWVGSQQGLNLYNHQEKVFYHYGKEDGLPGDKIIGIVEDNDKDLWITSSFGIAQLKKGNQDSLKSKIDSDFKIYNDLDGLQGNLFNENSIFKNSEGEILVGGLHGYNVFKPQEFKYNQEQPEIIFTKFNLFNQEIKAGEIVKKRTILEKPLHETEAITLKHNQNFFSIEFAALDFFQPSKNSYRYKLTGVDNGWQNLRSSQRTASYTNIDPGEYTFIVQASNNDQVWNRDGKQLSITILPPFYKTIYAYILYVVFILSLLYFARRRIIKKQQRSFEVKQEKKEAEHLHKMDLMKIRFFTNISHEFKTPLSMILSPISRLKEQQHLGSHVKEQIDTINDNAQRLLNLINQILDLGNVKNDTLLNSSKANIVEFIDDIVTDFREYAESRGIKLNFHSKQKTFYTVFDLDKLDKIIYNLLSNAVKFTPKGGKINVHLDVQGSLSNSPEENKKWVIIEVEDTGVGIAEKDQEHIFDRFYKADLDTDINKTGSGIGLALVKEYVKLYNGKISCASEPGKGTSFTIKLPLQNIPEKEMSNSFQKNTNKIIGQDDNLPTVLIIDDSREFLNYLGQQLKEQYNIFIATDGETGWKKTLSIVPDLIVCDWEMPGIKGTDLCLKIRNDSRTKQIPFVLLSGNQSEEYKLAGLKAGANDYVTKPFKLEVLKSRIENLIQQRKSFQEAYRKKIEVPDVVNRVQIESEDEKLMRKVLQILKKKYQDPEFTVEQLALDIGVSRSYLYNKSMSLFEKSPLELITDIRLEKGKELLKKSQLTISEIAFQTGFNNPKYFTKNFKKKYKMLPSAYKKGQS</sequence>
<keyword evidence="4" id="KW-0805">Transcription regulation</keyword>
<dbReference type="SUPFAM" id="SSF55874">
    <property type="entry name" value="ATPase domain of HSP90 chaperone/DNA topoisomerase II/histidine kinase"/>
    <property type="match status" value="1"/>
</dbReference>
<dbReference type="InterPro" id="IPR001789">
    <property type="entry name" value="Sig_transdc_resp-reg_receiver"/>
</dbReference>
<feature type="transmembrane region" description="Helical" evidence="9">
    <location>
        <begin position="822"/>
        <end position="839"/>
    </location>
</feature>
<dbReference type="InterPro" id="IPR018060">
    <property type="entry name" value="HTH_AraC"/>
</dbReference>
<dbReference type="InterPro" id="IPR015943">
    <property type="entry name" value="WD40/YVTN_repeat-like_dom_sf"/>
</dbReference>
<dbReference type="SMART" id="SM00448">
    <property type="entry name" value="REC"/>
    <property type="match status" value="1"/>
</dbReference>
<dbReference type="InterPro" id="IPR003594">
    <property type="entry name" value="HATPase_dom"/>
</dbReference>
<dbReference type="Gene3D" id="2.130.10.10">
    <property type="entry name" value="YVTN repeat-like/Quinoprotein amine dehydrogenase"/>
    <property type="match status" value="2"/>
</dbReference>
<dbReference type="Pfam" id="PF12833">
    <property type="entry name" value="HTH_18"/>
    <property type="match status" value="1"/>
</dbReference>
<keyword evidence="8" id="KW-0175">Coiled coil</keyword>
<comment type="caution">
    <text evidence="13">The sequence shown here is derived from an EMBL/GenBank/DDBJ whole genome shotgun (WGS) entry which is preliminary data.</text>
</comment>
<keyword evidence="3 7" id="KW-0597">Phosphoprotein</keyword>
<dbReference type="Pfam" id="PF02518">
    <property type="entry name" value="HATPase_c"/>
    <property type="match status" value="1"/>
</dbReference>
<dbReference type="Pfam" id="PF00072">
    <property type="entry name" value="Response_reg"/>
    <property type="match status" value="1"/>
</dbReference>
<evidence type="ECO:0000256" key="4">
    <source>
        <dbReference type="ARBA" id="ARBA00023015"/>
    </source>
</evidence>
<evidence type="ECO:0000256" key="3">
    <source>
        <dbReference type="ARBA" id="ARBA00022553"/>
    </source>
</evidence>
<dbReference type="Gene3D" id="2.60.40.10">
    <property type="entry name" value="Immunoglobulins"/>
    <property type="match status" value="1"/>
</dbReference>
<keyword evidence="14" id="KW-1185">Reference proteome</keyword>
<dbReference type="InterPro" id="IPR036097">
    <property type="entry name" value="HisK_dim/P_sf"/>
</dbReference>
<feature type="domain" description="HTH araC/xylS-type" evidence="10">
    <location>
        <begin position="1277"/>
        <end position="1376"/>
    </location>
</feature>
<dbReference type="InterPro" id="IPR013783">
    <property type="entry name" value="Ig-like_fold"/>
</dbReference>
<evidence type="ECO:0000256" key="8">
    <source>
        <dbReference type="SAM" id="Coils"/>
    </source>
</evidence>
<evidence type="ECO:0000259" key="10">
    <source>
        <dbReference type="PROSITE" id="PS01124"/>
    </source>
</evidence>
<dbReference type="PRINTS" id="PR00344">
    <property type="entry name" value="BCTRLSENSOR"/>
</dbReference>
<dbReference type="PROSITE" id="PS50110">
    <property type="entry name" value="RESPONSE_REGULATORY"/>
    <property type="match status" value="1"/>
</dbReference>
<evidence type="ECO:0000313" key="13">
    <source>
        <dbReference type="EMBL" id="MFC4027410.1"/>
    </source>
</evidence>
<evidence type="ECO:0000256" key="1">
    <source>
        <dbReference type="ARBA" id="ARBA00000085"/>
    </source>
</evidence>
<dbReference type="PANTHER" id="PTHR43547:SF2">
    <property type="entry name" value="HYBRID SIGNAL TRANSDUCTION HISTIDINE KINASE C"/>
    <property type="match status" value="1"/>
</dbReference>
<dbReference type="InterPro" id="IPR005467">
    <property type="entry name" value="His_kinase_dom"/>
</dbReference>
<dbReference type="EMBL" id="JBHSAS010000006">
    <property type="protein sequence ID" value="MFC4027410.1"/>
    <property type="molecule type" value="Genomic_DNA"/>
</dbReference>
<dbReference type="PROSITE" id="PS50109">
    <property type="entry name" value="HIS_KIN"/>
    <property type="match status" value="1"/>
</dbReference>
<feature type="domain" description="Response regulatory" evidence="12">
    <location>
        <begin position="1128"/>
        <end position="1243"/>
    </location>
</feature>
<evidence type="ECO:0000256" key="5">
    <source>
        <dbReference type="ARBA" id="ARBA00023125"/>
    </source>
</evidence>
<evidence type="ECO:0000256" key="6">
    <source>
        <dbReference type="ARBA" id="ARBA00023163"/>
    </source>
</evidence>
<dbReference type="RefSeq" id="WP_290234220.1">
    <property type="nucleotide sequence ID" value="NZ_JAUFPZ010000002.1"/>
</dbReference>
<dbReference type="SMART" id="SM00342">
    <property type="entry name" value="HTH_ARAC"/>
    <property type="match status" value="1"/>
</dbReference>
<evidence type="ECO:0000259" key="11">
    <source>
        <dbReference type="PROSITE" id="PS50109"/>
    </source>
</evidence>
<dbReference type="Gene3D" id="1.10.287.130">
    <property type="match status" value="1"/>
</dbReference>
<dbReference type="SUPFAM" id="SSF63829">
    <property type="entry name" value="Calcium-dependent phosphotriesterase"/>
    <property type="match status" value="3"/>
</dbReference>
<gene>
    <name evidence="13" type="ORF">ACFOS1_08340</name>
</gene>
<dbReference type="Proteomes" id="UP001595793">
    <property type="component" value="Unassembled WGS sequence"/>
</dbReference>
<dbReference type="SUPFAM" id="SSF47384">
    <property type="entry name" value="Homodimeric domain of signal transducing histidine kinase"/>
    <property type="match status" value="1"/>
</dbReference>
<dbReference type="SMART" id="SM00388">
    <property type="entry name" value="HisKA"/>
    <property type="match status" value="1"/>
</dbReference>
<evidence type="ECO:0000256" key="9">
    <source>
        <dbReference type="SAM" id="Phobius"/>
    </source>
</evidence>
<keyword evidence="5" id="KW-0238">DNA-binding</keyword>
<keyword evidence="9" id="KW-0812">Transmembrane</keyword>
<keyword evidence="6" id="KW-0804">Transcription</keyword>
<dbReference type="CDD" id="cd00082">
    <property type="entry name" value="HisKA"/>
    <property type="match status" value="1"/>
</dbReference>
<dbReference type="Gene3D" id="1.10.10.60">
    <property type="entry name" value="Homeodomain-like"/>
    <property type="match status" value="1"/>
</dbReference>
<evidence type="ECO:0000256" key="7">
    <source>
        <dbReference type="PROSITE-ProRule" id="PRU00169"/>
    </source>
</evidence>
<dbReference type="InterPro" id="IPR011123">
    <property type="entry name" value="Y_Y_Y"/>
</dbReference>
<dbReference type="SMART" id="SM00387">
    <property type="entry name" value="HATPase_c"/>
    <property type="match status" value="1"/>
</dbReference>
<dbReference type="PROSITE" id="PS01124">
    <property type="entry name" value="HTH_ARAC_FAMILY_2"/>
    <property type="match status" value="1"/>
</dbReference>
<name>A0ABV8H5Q0_9FLAO</name>
<dbReference type="SUPFAM" id="SSF52172">
    <property type="entry name" value="CheY-like"/>
    <property type="match status" value="1"/>
</dbReference>
<dbReference type="InterPro" id="IPR036890">
    <property type="entry name" value="HATPase_C_sf"/>
</dbReference>
<feature type="domain" description="Histidine kinase" evidence="11">
    <location>
        <begin position="876"/>
        <end position="1102"/>
    </location>
</feature>
<dbReference type="EC" id="2.7.13.3" evidence="2"/>
<dbReference type="CDD" id="cd17574">
    <property type="entry name" value="REC_OmpR"/>
    <property type="match status" value="1"/>
</dbReference>
<feature type="modified residue" description="4-aspartylphosphate" evidence="7">
    <location>
        <position position="1176"/>
    </location>
</feature>
<protein>
    <recommendedName>
        <fullName evidence="2">histidine kinase</fullName>
        <ecNumber evidence="2">2.7.13.3</ecNumber>
    </recommendedName>
</protein>
<dbReference type="InterPro" id="IPR009057">
    <property type="entry name" value="Homeodomain-like_sf"/>
</dbReference>
<dbReference type="InterPro" id="IPR011110">
    <property type="entry name" value="Reg_prop"/>
</dbReference>
<dbReference type="SUPFAM" id="SSF46689">
    <property type="entry name" value="Homeodomain-like"/>
    <property type="match status" value="1"/>
</dbReference>
<dbReference type="Gene3D" id="3.40.50.2300">
    <property type="match status" value="1"/>
</dbReference>
<keyword evidence="9" id="KW-0472">Membrane</keyword>
<dbReference type="PROSITE" id="PS00041">
    <property type="entry name" value="HTH_ARAC_FAMILY_1"/>
    <property type="match status" value="1"/>
</dbReference>
<organism evidence="13 14">
    <name type="scientific">Zunongwangia endophytica</name>
    <dbReference type="NCBI Taxonomy" id="1808945"/>
    <lineage>
        <taxon>Bacteria</taxon>
        <taxon>Pseudomonadati</taxon>
        <taxon>Bacteroidota</taxon>
        <taxon>Flavobacteriia</taxon>
        <taxon>Flavobacteriales</taxon>
        <taxon>Flavobacteriaceae</taxon>
        <taxon>Zunongwangia</taxon>
    </lineage>
</organism>
<comment type="catalytic activity">
    <reaction evidence="1">
        <text>ATP + protein L-histidine = ADP + protein N-phospho-L-histidine.</text>
        <dbReference type="EC" id="2.7.13.3"/>
    </reaction>
</comment>
<dbReference type="Pfam" id="PF07495">
    <property type="entry name" value="Y_Y_Y"/>
    <property type="match status" value="1"/>
</dbReference>
<reference evidence="14" key="1">
    <citation type="journal article" date="2019" name="Int. J. Syst. Evol. Microbiol.">
        <title>The Global Catalogue of Microorganisms (GCM) 10K type strain sequencing project: providing services to taxonomists for standard genome sequencing and annotation.</title>
        <authorList>
            <consortium name="The Broad Institute Genomics Platform"/>
            <consortium name="The Broad Institute Genome Sequencing Center for Infectious Disease"/>
            <person name="Wu L."/>
            <person name="Ma J."/>
        </authorList>
    </citation>
    <scope>NUCLEOTIDE SEQUENCE [LARGE SCALE GENOMIC DNA]</scope>
    <source>
        <strain evidence="14">CECT 9128</strain>
    </source>
</reference>
<accession>A0ABV8H5Q0</accession>